<evidence type="ECO:0000313" key="2">
    <source>
        <dbReference type="EMBL" id="QJA65583.1"/>
    </source>
</evidence>
<protein>
    <recommendedName>
        <fullName evidence="5">Capsid protein</fullName>
    </recommendedName>
</protein>
<dbReference type="EMBL" id="MT141541">
    <property type="protein sequence ID" value="QJA65583.1"/>
    <property type="molecule type" value="Genomic_DNA"/>
</dbReference>
<organism evidence="1">
    <name type="scientific">viral metagenome</name>
    <dbReference type="NCBI Taxonomy" id="1070528"/>
    <lineage>
        <taxon>unclassified sequences</taxon>
        <taxon>metagenomes</taxon>
        <taxon>organismal metagenomes</taxon>
    </lineage>
</organism>
<proteinExistence type="predicted"/>
<dbReference type="EMBL" id="MT142510">
    <property type="protein sequence ID" value="QJA83387.1"/>
    <property type="molecule type" value="Genomic_DNA"/>
</dbReference>
<gene>
    <name evidence="3" type="ORF">MM415A00288_0007</name>
    <name evidence="2" type="ORF">MM415B00385_0021</name>
    <name evidence="1" type="ORF">TM448A01538_0011</name>
    <name evidence="4" type="ORF">TM448B01270_0020</name>
</gene>
<dbReference type="EMBL" id="MT144164">
    <property type="protein sequence ID" value="QJA49941.1"/>
    <property type="molecule type" value="Genomic_DNA"/>
</dbReference>
<sequence length="325" mass="36456">MANIATLDDLVTPAVVAIHDEANDQLSKELKYKKLGFQDYEPTFDEPSFSSISSVAEAVLTLEQQAYDQDDVIQGYDVSVKLKKYTKQIPISEECVHWIQKGNKEKAQEFKGVVTACTNALNLIIDQLAAKVIYLCHTTTFQTGGDGVALAAYNHPSPDPNVAVQRNIFATTEGHLPLSAGAIEKARQRMDRYYDLRGVQLMKARDLCVFVATEKEEEIKKILYSSGGPNTPNLGINPIATTYSGIKYEVVDHQPVAYKDYWSLVSRERMKGCVYMVWGWRPRINSESEYRNGTLIKCGSVYVQPVFTDWKWIFASKGDNSTISN</sequence>
<reference evidence="1" key="1">
    <citation type="submission" date="2020-03" db="EMBL/GenBank/DDBJ databases">
        <title>The deep terrestrial virosphere.</title>
        <authorList>
            <person name="Holmfeldt K."/>
            <person name="Nilsson E."/>
            <person name="Simone D."/>
            <person name="Lopez-Fernandez M."/>
            <person name="Wu X."/>
            <person name="de Brujin I."/>
            <person name="Lundin D."/>
            <person name="Andersson A."/>
            <person name="Bertilsson S."/>
            <person name="Dopson M."/>
        </authorList>
    </citation>
    <scope>NUCLEOTIDE SEQUENCE</scope>
    <source>
        <strain evidence="3">MM415A00288</strain>
        <strain evidence="2">MM415B00385</strain>
        <strain evidence="1">TM448A01538</strain>
        <strain evidence="4">TM448B01270</strain>
    </source>
</reference>
<dbReference type="EMBL" id="MT144728">
    <property type="protein sequence ID" value="QJH98354.1"/>
    <property type="molecule type" value="Genomic_DNA"/>
</dbReference>
<dbReference type="AlphaFoldDB" id="A0A6H1ZR96"/>
<evidence type="ECO:0008006" key="5">
    <source>
        <dbReference type="Google" id="ProtNLM"/>
    </source>
</evidence>
<evidence type="ECO:0000313" key="1">
    <source>
        <dbReference type="EMBL" id="QJA49941.1"/>
    </source>
</evidence>
<accession>A0A6H1ZR96</accession>
<name>A0A6H1ZR96_9ZZZZ</name>
<evidence type="ECO:0000313" key="4">
    <source>
        <dbReference type="EMBL" id="QJH98354.1"/>
    </source>
</evidence>
<evidence type="ECO:0000313" key="3">
    <source>
        <dbReference type="EMBL" id="QJA83387.1"/>
    </source>
</evidence>